<dbReference type="Proteomes" id="UP000282759">
    <property type="component" value="Unassembled WGS sequence"/>
</dbReference>
<comment type="caution">
    <text evidence="2">The sequence shown here is derived from an EMBL/GenBank/DDBJ whole genome shotgun (WGS) entry which is preliminary data.</text>
</comment>
<dbReference type="EMBL" id="SACK01000003">
    <property type="protein sequence ID" value="RVU01093.1"/>
    <property type="molecule type" value="Genomic_DNA"/>
</dbReference>
<sequence length="306" mass="34698">MKRFLIKSIKIQHVVIITFLISIAILFTTVAVYVIDGRLNTNGEINADALSAFGTFVGGLIGTLLAGVTLWVVFLTFESQKEELIATRELLDEQIKLSYRADLVIKNTFWSVLAYVNNSDGNLYPTITSHHDNSILIVNPGNGAAKQLQYTWILDMVAIDNFLKTYSTLSYHIKEDKIIFYDKYINKQFEIKHLTGRIELLLPYNTGSEGHFINIPLAYLYCLVYGFKHWTEKNKSGTLSTQLPTEKFFDIFPKAKLKINYLNKIGTAESKTFKIEVHSDGIKTTQYDGMILAELVFGGTEIKELN</sequence>
<feature type="transmembrane region" description="Helical" evidence="1">
    <location>
        <begin position="12"/>
        <end position="35"/>
    </location>
</feature>
<protein>
    <submittedName>
        <fullName evidence="2">Uncharacterized protein</fullName>
    </submittedName>
</protein>
<keyword evidence="1" id="KW-0472">Membrane</keyword>
<keyword evidence="3" id="KW-1185">Reference proteome</keyword>
<organism evidence="2 3">
    <name type="scientific">Mucilaginibacter limnophilus</name>
    <dbReference type="NCBI Taxonomy" id="1932778"/>
    <lineage>
        <taxon>Bacteria</taxon>
        <taxon>Pseudomonadati</taxon>
        <taxon>Bacteroidota</taxon>
        <taxon>Sphingobacteriia</taxon>
        <taxon>Sphingobacteriales</taxon>
        <taxon>Sphingobacteriaceae</taxon>
        <taxon>Mucilaginibacter</taxon>
    </lineage>
</organism>
<proteinExistence type="predicted"/>
<accession>A0A3S2UM52</accession>
<evidence type="ECO:0000256" key="1">
    <source>
        <dbReference type="SAM" id="Phobius"/>
    </source>
</evidence>
<dbReference type="AlphaFoldDB" id="A0A3S2UM52"/>
<evidence type="ECO:0000313" key="2">
    <source>
        <dbReference type="EMBL" id="RVU01093.1"/>
    </source>
</evidence>
<keyword evidence="1" id="KW-0812">Transmembrane</keyword>
<gene>
    <name evidence="2" type="ORF">EOD41_10795</name>
</gene>
<feature type="transmembrane region" description="Helical" evidence="1">
    <location>
        <begin position="55"/>
        <end position="77"/>
    </location>
</feature>
<name>A0A3S2UM52_9SPHI</name>
<dbReference type="OrthoDB" id="6678638at2"/>
<evidence type="ECO:0000313" key="3">
    <source>
        <dbReference type="Proteomes" id="UP000282759"/>
    </source>
</evidence>
<reference evidence="2 3" key="1">
    <citation type="submission" date="2019-01" db="EMBL/GenBank/DDBJ databases">
        <authorList>
            <person name="Chen W.-M."/>
        </authorList>
    </citation>
    <scope>NUCLEOTIDE SEQUENCE [LARGE SCALE GENOMIC DNA]</scope>
    <source>
        <strain evidence="2 3">YBJ-36</strain>
    </source>
</reference>
<dbReference type="RefSeq" id="WP_127704804.1">
    <property type="nucleotide sequence ID" value="NZ_SACK01000003.1"/>
</dbReference>
<keyword evidence="1" id="KW-1133">Transmembrane helix</keyword>